<accession>A0AC60QRK3</accession>
<proteinExistence type="predicted"/>
<dbReference type="Proteomes" id="UP000805193">
    <property type="component" value="Unassembled WGS sequence"/>
</dbReference>
<reference evidence="1 2" key="1">
    <citation type="journal article" date="2020" name="Cell">
        <title>Large-Scale Comparative Analyses of Tick Genomes Elucidate Their Genetic Diversity and Vector Capacities.</title>
        <authorList>
            <consortium name="Tick Genome and Microbiome Consortium (TIGMIC)"/>
            <person name="Jia N."/>
            <person name="Wang J."/>
            <person name="Shi W."/>
            <person name="Du L."/>
            <person name="Sun Y."/>
            <person name="Zhan W."/>
            <person name="Jiang J.F."/>
            <person name="Wang Q."/>
            <person name="Zhang B."/>
            <person name="Ji P."/>
            <person name="Bell-Sakyi L."/>
            <person name="Cui X.M."/>
            <person name="Yuan T.T."/>
            <person name="Jiang B.G."/>
            <person name="Yang W.F."/>
            <person name="Lam T.T."/>
            <person name="Chang Q.C."/>
            <person name="Ding S.J."/>
            <person name="Wang X.J."/>
            <person name="Zhu J.G."/>
            <person name="Ruan X.D."/>
            <person name="Zhao L."/>
            <person name="Wei J.T."/>
            <person name="Ye R.Z."/>
            <person name="Que T.C."/>
            <person name="Du C.H."/>
            <person name="Zhou Y.H."/>
            <person name="Cheng J.X."/>
            <person name="Dai P.F."/>
            <person name="Guo W.B."/>
            <person name="Han X.H."/>
            <person name="Huang E.J."/>
            <person name="Li L.F."/>
            <person name="Wei W."/>
            <person name="Gao Y.C."/>
            <person name="Liu J.Z."/>
            <person name="Shao H.Z."/>
            <person name="Wang X."/>
            <person name="Wang C.C."/>
            <person name="Yang T.C."/>
            <person name="Huo Q.B."/>
            <person name="Li W."/>
            <person name="Chen H.Y."/>
            <person name="Chen S.E."/>
            <person name="Zhou L.G."/>
            <person name="Ni X.B."/>
            <person name="Tian J.H."/>
            <person name="Sheng Y."/>
            <person name="Liu T."/>
            <person name="Pan Y.S."/>
            <person name="Xia L.Y."/>
            <person name="Li J."/>
            <person name="Zhao F."/>
            <person name="Cao W.C."/>
        </authorList>
    </citation>
    <scope>NUCLEOTIDE SEQUENCE [LARGE SCALE GENOMIC DNA]</scope>
    <source>
        <strain evidence="1">Iper-2018</strain>
    </source>
</reference>
<protein>
    <submittedName>
        <fullName evidence="1">Uncharacterized protein</fullName>
    </submittedName>
</protein>
<organism evidence="1 2">
    <name type="scientific">Ixodes persulcatus</name>
    <name type="common">Taiga tick</name>
    <dbReference type="NCBI Taxonomy" id="34615"/>
    <lineage>
        <taxon>Eukaryota</taxon>
        <taxon>Metazoa</taxon>
        <taxon>Ecdysozoa</taxon>
        <taxon>Arthropoda</taxon>
        <taxon>Chelicerata</taxon>
        <taxon>Arachnida</taxon>
        <taxon>Acari</taxon>
        <taxon>Parasitiformes</taxon>
        <taxon>Ixodida</taxon>
        <taxon>Ixodoidea</taxon>
        <taxon>Ixodidae</taxon>
        <taxon>Ixodinae</taxon>
        <taxon>Ixodes</taxon>
    </lineage>
</organism>
<sequence length="161" mass="18090">MDIWARDVPLSGAVVKQKAKDFVCLLYRDDFKESSGLLHRSKARHEIVGKMVSGESASADAPEAAAWLEKEMTGVLMRSQPADVYNADETGFSFQMLQNRTLALKGDRCRGGKQSRLWITVLLCVNMNASDKRLPFIIGNSKKLLLQRRSRSSTFPTRRRG</sequence>
<dbReference type="EMBL" id="JABSTQ010005261">
    <property type="protein sequence ID" value="KAG0439733.1"/>
    <property type="molecule type" value="Genomic_DNA"/>
</dbReference>
<evidence type="ECO:0000313" key="2">
    <source>
        <dbReference type="Proteomes" id="UP000805193"/>
    </source>
</evidence>
<comment type="caution">
    <text evidence="1">The sequence shown here is derived from an EMBL/GenBank/DDBJ whole genome shotgun (WGS) entry which is preliminary data.</text>
</comment>
<evidence type="ECO:0000313" key="1">
    <source>
        <dbReference type="EMBL" id="KAG0439733.1"/>
    </source>
</evidence>
<name>A0AC60QRK3_IXOPE</name>
<keyword evidence="2" id="KW-1185">Reference proteome</keyword>
<gene>
    <name evidence="1" type="ORF">HPB47_016549</name>
</gene>